<organism evidence="7 8">
    <name type="scientific">Pantoea trifolii</name>
    <dbReference type="NCBI Taxonomy" id="2968030"/>
    <lineage>
        <taxon>Bacteria</taxon>
        <taxon>Pseudomonadati</taxon>
        <taxon>Pseudomonadota</taxon>
        <taxon>Gammaproteobacteria</taxon>
        <taxon>Enterobacterales</taxon>
        <taxon>Erwiniaceae</taxon>
        <taxon>Pantoea</taxon>
    </lineage>
</organism>
<keyword evidence="2 5" id="KW-0812">Transmembrane</keyword>
<evidence type="ECO:0000313" key="8">
    <source>
        <dbReference type="Proteomes" id="UP001300015"/>
    </source>
</evidence>
<feature type="transmembrane region" description="Helical" evidence="5">
    <location>
        <begin position="315"/>
        <end position="333"/>
    </location>
</feature>
<feature type="domain" description="Major facilitator superfamily (MFS) profile" evidence="6">
    <location>
        <begin position="42"/>
        <end position="428"/>
    </location>
</feature>
<reference evidence="7 8" key="1">
    <citation type="submission" date="2022-07" db="EMBL/GenBank/DDBJ databases">
        <title>Pantoea trifolii sp. nov. isolated from root nodules of Trifolium rubens.</title>
        <authorList>
            <person name="Kalita M."/>
            <person name="Wdowiak-Wrobel S."/>
            <person name="Marek-Kozaczuk M."/>
            <person name="Palusinska-Szysz M."/>
            <person name="Sokolowski W."/>
            <person name="Coutinho T."/>
            <person name="Hlahane L."/>
        </authorList>
    </citation>
    <scope>NUCLEOTIDE SEQUENCE [LARGE SCALE GENOMIC DNA]</scope>
    <source>
        <strain evidence="7 8">MMK2</strain>
    </source>
</reference>
<evidence type="ECO:0000256" key="4">
    <source>
        <dbReference type="ARBA" id="ARBA00023136"/>
    </source>
</evidence>
<evidence type="ECO:0000256" key="1">
    <source>
        <dbReference type="ARBA" id="ARBA00004127"/>
    </source>
</evidence>
<feature type="transmembrane region" description="Helical" evidence="5">
    <location>
        <begin position="339"/>
        <end position="362"/>
    </location>
</feature>
<protein>
    <submittedName>
        <fullName evidence="7">MFS transporter</fullName>
    </submittedName>
</protein>
<feature type="transmembrane region" description="Helical" evidence="5">
    <location>
        <begin position="174"/>
        <end position="192"/>
    </location>
</feature>
<dbReference type="SUPFAM" id="SSF103473">
    <property type="entry name" value="MFS general substrate transporter"/>
    <property type="match status" value="1"/>
</dbReference>
<gene>
    <name evidence="7" type="ORF">NQH49_23345</name>
</gene>
<dbReference type="Gene3D" id="1.20.1250.20">
    <property type="entry name" value="MFS general substrate transporter like domains"/>
    <property type="match status" value="2"/>
</dbReference>
<dbReference type="EMBL" id="JANIET010000003">
    <property type="protein sequence ID" value="MCQ8230399.1"/>
    <property type="molecule type" value="Genomic_DNA"/>
</dbReference>
<feature type="transmembrane region" description="Helical" evidence="5">
    <location>
        <begin position="402"/>
        <end position="424"/>
    </location>
</feature>
<dbReference type="Pfam" id="PF07690">
    <property type="entry name" value="MFS_1"/>
    <property type="match status" value="1"/>
</dbReference>
<feature type="transmembrane region" description="Helical" evidence="5">
    <location>
        <begin position="57"/>
        <end position="74"/>
    </location>
</feature>
<dbReference type="PANTHER" id="PTHR23508:SF10">
    <property type="entry name" value="CARBOXYLIC ACID TRANSPORTER PROTEIN HOMOLOG"/>
    <property type="match status" value="1"/>
</dbReference>
<feature type="transmembrane region" description="Helical" evidence="5">
    <location>
        <begin position="198"/>
        <end position="215"/>
    </location>
</feature>
<evidence type="ECO:0000313" key="7">
    <source>
        <dbReference type="EMBL" id="MCQ8230399.1"/>
    </source>
</evidence>
<dbReference type="InterPro" id="IPR011701">
    <property type="entry name" value="MFS"/>
</dbReference>
<comment type="subcellular location">
    <subcellularLocation>
        <location evidence="1">Endomembrane system</location>
        <topology evidence="1">Multi-pass membrane protein</topology>
    </subcellularLocation>
</comment>
<dbReference type="PROSITE" id="PS00217">
    <property type="entry name" value="SUGAR_TRANSPORT_2"/>
    <property type="match status" value="1"/>
</dbReference>
<dbReference type="RefSeq" id="WP_256699187.1">
    <property type="nucleotide sequence ID" value="NZ_JANIES010000003.1"/>
</dbReference>
<evidence type="ECO:0000256" key="5">
    <source>
        <dbReference type="SAM" id="Phobius"/>
    </source>
</evidence>
<dbReference type="InterPro" id="IPR020846">
    <property type="entry name" value="MFS_dom"/>
</dbReference>
<dbReference type="InterPro" id="IPR036259">
    <property type="entry name" value="MFS_trans_sf"/>
</dbReference>
<accession>A0ABT1VS70</accession>
<name>A0ABT1VS70_9GAMM</name>
<dbReference type="PROSITE" id="PS50850">
    <property type="entry name" value="MFS"/>
    <property type="match status" value="1"/>
</dbReference>
<feature type="transmembrane region" description="Helical" evidence="5">
    <location>
        <begin position="248"/>
        <end position="270"/>
    </location>
</feature>
<sequence>MSLNDNNERHLKRWRAIFFVANGGWKMKTGWYGELTRNEKKTWWACLGGFTLDSMDSTIYSLVMPILLSLAILTKSEAGILGSASLIGSALGGWSAGMLADRWGRIRVMQLTVLWVACFTALTALCGEFWQFLIVRFLQGLGYGGEVVVGGVLISEVIRASYRGRVGASIQSGYALGYAISLAVLPVLLSFFPQEIAWKLFFLIGIVPAVLVWFIRRLVPESPVFSNTPQNKQPKKITEIFQAKHRRITVTATLLASGIFGGAYIMITWLPTYLRMELGLPVVSMSGYLAINILGSLIGPFLYGRLSDKFGRWKTIILFLLCQMIVVSIYMFANVSLNMTLGLGFFLGALQGGLASGLTPAFSELYPTHIRGSGAGFCASFGRGFGSLMPALVGIVSSQVHLGYAMGSLAIASYCIGIIAALCLPNTTGINLAEVN</sequence>
<feature type="transmembrane region" description="Helical" evidence="5">
    <location>
        <begin position="374"/>
        <end position="396"/>
    </location>
</feature>
<comment type="caution">
    <text evidence="7">The sequence shown here is derived from an EMBL/GenBank/DDBJ whole genome shotgun (WGS) entry which is preliminary data.</text>
</comment>
<dbReference type="Proteomes" id="UP001300015">
    <property type="component" value="Unassembled WGS sequence"/>
</dbReference>
<feature type="transmembrane region" description="Helical" evidence="5">
    <location>
        <begin position="80"/>
        <end position="100"/>
    </location>
</feature>
<proteinExistence type="predicted"/>
<dbReference type="InterPro" id="IPR005829">
    <property type="entry name" value="Sugar_transporter_CS"/>
</dbReference>
<dbReference type="PANTHER" id="PTHR23508">
    <property type="entry name" value="CARBOXYLIC ACID TRANSPORTER PROTEIN HOMOLOG"/>
    <property type="match status" value="1"/>
</dbReference>
<keyword evidence="8" id="KW-1185">Reference proteome</keyword>
<keyword evidence="4 5" id="KW-0472">Membrane</keyword>
<feature type="transmembrane region" description="Helical" evidence="5">
    <location>
        <begin position="282"/>
        <end position="303"/>
    </location>
</feature>
<feature type="transmembrane region" description="Helical" evidence="5">
    <location>
        <begin position="140"/>
        <end position="162"/>
    </location>
</feature>
<evidence type="ECO:0000256" key="3">
    <source>
        <dbReference type="ARBA" id="ARBA00022989"/>
    </source>
</evidence>
<evidence type="ECO:0000259" key="6">
    <source>
        <dbReference type="PROSITE" id="PS50850"/>
    </source>
</evidence>
<evidence type="ECO:0000256" key="2">
    <source>
        <dbReference type="ARBA" id="ARBA00022692"/>
    </source>
</evidence>
<feature type="transmembrane region" description="Helical" evidence="5">
    <location>
        <begin position="112"/>
        <end position="134"/>
    </location>
</feature>
<keyword evidence="3 5" id="KW-1133">Transmembrane helix</keyword>